<dbReference type="AlphaFoldDB" id="A0A2A9DRU9"/>
<comment type="caution">
    <text evidence="5">The sequence shown here is derived from an EMBL/GenBank/DDBJ whole genome shotgun (WGS) entry which is preliminary data.</text>
</comment>
<dbReference type="InterPro" id="IPR017911">
    <property type="entry name" value="MacB-like_ATP-bd"/>
</dbReference>
<protein>
    <submittedName>
        <fullName evidence="5">Putative ABC transport system ATP-binding protein</fullName>
    </submittedName>
</protein>
<dbReference type="Pfam" id="PF00005">
    <property type="entry name" value="ABC_tran"/>
    <property type="match status" value="1"/>
</dbReference>
<dbReference type="Proteomes" id="UP000221653">
    <property type="component" value="Unassembled WGS sequence"/>
</dbReference>
<dbReference type="PROSITE" id="PS50893">
    <property type="entry name" value="ABC_TRANSPORTER_2"/>
    <property type="match status" value="1"/>
</dbReference>
<dbReference type="InterPro" id="IPR003439">
    <property type="entry name" value="ABC_transporter-like_ATP-bd"/>
</dbReference>
<gene>
    <name evidence="5" type="ORF">ATK06_2220</name>
</gene>
<dbReference type="SMART" id="SM00382">
    <property type="entry name" value="AAA"/>
    <property type="match status" value="1"/>
</dbReference>
<dbReference type="PROSITE" id="PS00211">
    <property type="entry name" value="ABC_TRANSPORTER_1"/>
    <property type="match status" value="1"/>
</dbReference>
<dbReference type="InterPro" id="IPR027417">
    <property type="entry name" value="P-loop_NTPase"/>
</dbReference>
<sequence length="204" mass="21581">MTIHVHSLSCSFHSRPVVSNLTANFPSACVTALTGASGSGKTTLLNLIGGLIQPDSGSITFKGENIAGMSSRARRKFRRENVGYLFQDYGLVPDLSVTENIKIGAPDASSQDIAETLGQVGLPGAEKRKASELSGGEQQRVALSRLILANPPIVLADEPTGALDTENSRVVLRHLRQFARGGAVVVVATHSSYIADNADRVVML</sequence>
<dbReference type="Gene3D" id="3.40.50.300">
    <property type="entry name" value="P-loop containing nucleotide triphosphate hydrolases"/>
    <property type="match status" value="1"/>
</dbReference>
<dbReference type="STRING" id="1724.GCA_001044175_01903"/>
<keyword evidence="3 5" id="KW-0067">ATP-binding</keyword>
<dbReference type="InterPro" id="IPR017871">
    <property type="entry name" value="ABC_transporter-like_CS"/>
</dbReference>
<dbReference type="GO" id="GO:0022857">
    <property type="term" value="F:transmembrane transporter activity"/>
    <property type="evidence" value="ECO:0007669"/>
    <property type="project" value="TreeGrafter"/>
</dbReference>
<dbReference type="SUPFAM" id="SSF52540">
    <property type="entry name" value="P-loop containing nucleoside triphosphate hydrolases"/>
    <property type="match status" value="1"/>
</dbReference>
<dbReference type="GO" id="GO:0005524">
    <property type="term" value="F:ATP binding"/>
    <property type="evidence" value="ECO:0007669"/>
    <property type="project" value="UniProtKB-KW"/>
</dbReference>
<dbReference type="RefSeq" id="WP_048380341.1">
    <property type="nucleotide sequence ID" value="NZ_LDYE01000007.1"/>
</dbReference>
<evidence type="ECO:0000256" key="3">
    <source>
        <dbReference type="ARBA" id="ARBA00022840"/>
    </source>
</evidence>
<dbReference type="OrthoDB" id="4425833at2"/>
<evidence type="ECO:0000313" key="6">
    <source>
        <dbReference type="Proteomes" id="UP000221653"/>
    </source>
</evidence>
<dbReference type="GO" id="GO:0005886">
    <property type="term" value="C:plasma membrane"/>
    <property type="evidence" value="ECO:0007669"/>
    <property type="project" value="TreeGrafter"/>
</dbReference>
<dbReference type="EMBL" id="PDJF01000001">
    <property type="protein sequence ID" value="PFG29086.1"/>
    <property type="molecule type" value="Genomic_DNA"/>
</dbReference>
<organism evidence="5 6">
    <name type="scientific">Corynebacterium renale</name>
    <dbReference type="NCBI Taxonomy" id="1724"/>
    <lineage>
        <taxon>Bacteria</taxon>
        <taxon>Bacillati</taxon>
        <taxon>Actinomycetota</taxon>
        <taxon>Actinomycetes</taxon>
        <taxon>Mycobacteriales</taxon>
        <taxon>Corynebacteriaceae</taxon>
        <taxon>Corynebacterium</taxon>
    </lineage>
</organism>
<reference evidence="5 6" key="1">
    <citation type="submission" date="2017-10" db="EMBL/GenBank/DDBJ databases">
        <title>Sequencing the genomes of 1000 actinobacteria strains.</title>
        <authorList>
            <person name="Klenk H.-P."/>
        </authorList>
    </citation>
    <scope>NUCLEOTIDE SEQUENCE [LARGE SCALE GENOMIC DNA]</scope>
    <source>
        <strain evidence="5 6">DSM 20688</strain>
    </source>
</reference>
<dbReference type="InterPro" id="IPR015854">
    <property type="entry name" value="ABC_transpr_LolD-like"/>
</dbReference>
<evidence type="ECO:0000259" key="4">
    <source>
        <dbReference type="PROSITE" id="PS50893"/>
    </source>
</evidence>
<name>A0A2A9DRU9_9CORY</name>
<evidence type="ECO:0000256" key="1">
    <source>
        <dbReference type="ARBA" id="ARBA00022448"/>
    </source>
</evidence>
<dbReference type="InterPro" id="IPR003593">
    <property type="entry name" value="AAA+_ATPase"/>
</dbReference>
<evidence type="ECO:0000313" key="5">
    <source>
        <dbReference type="EMBL" id="PFG29086.1"/>
    </source>
</evidence>
<feature type="domain" description="ABC transporter" evidence="4">
    <location>
        <begin position="3"/>
        <end position="204"/>
    </location>
</feature>
<keyword evidence="2" id="KW-0547">Nucleotide-binding</keyword>
<keyword evidence="6" id="KW-1185">Reference proteome</keyword>
<proteinExistence type="predicted"/>
<accession>A0A2A9DRU9</accession>
<dbReference type="CDD" id="cd03255">
    <property type="entry name" value="ABC_MJ0796_LolCDE_FtsE"/>
    <property type="match status" value="1"/>
</dbReference>
<dbReference type="PANTHER" id="PTHR24220">
    <property type="entry name" value="IMPORT ATP-BINDING PROTEIN"/>
    <property type="match status" value="1"/>
</dbReference>
<dbReference type="GO" id="GO:0016887">
    <property type="term" value="F:ATP hydrolysis activity"/>
    <property type="evidence" value="ECO:0007669"/>
    <property type="project" value="InterPro"/>
</dbReference>
<keyword evidence="1" id="KW-0813">Transport</keyword>
<evidence type="ECO:0000256" key="2">
    <source>
        <dbReference type="ARBA" id="ARBA00022741"/>
    </source>
</evidence>